<keyword evidence="3" id="KW-0206">Cytoskeleton</keyword>
<evidence type="ECO:0000313" key="7">
    <source>
        <dbReference type="EMBL" id="KAK7062979.1"/>
    </source>
</evidence>
<dbReference type="EMBL" id="JAXCGZ010020991">
    <property type="protein sequence ID" value="KAK7062979.1"/>
    <property type="molecule type" value="Genomic_DNA"/>
</dbReference>
<dbReference type="InterPro" id="IPR029135">
    <property type="entry name" value="PPP1R35_C"/>
</dbReference>
<dbReference type="InterPro" id="IPR033590">
    <property type="entry name" value="PPP1R35"/>
</dbReference>
<dbReference type="Pfam" id="PF15503">
    <property type="entry name" value="PPP1R35_C"/>
    <property type="match status" value="1"/>
</dbReference>
<dbReference type="GO" id="GO:0005814">
    <property type="term" value="C:centriole"/>
    <property type="evidence" value="ECO:0007669"/>
    <property type="project" value="UniProtKB-SubCell"/>
</dbReference>
<sequence>MATSNNTNKFTQRSERHIRFDVETDEDRLTRKKSTKAHPHVQPALTNLQTKNIPTCTTVKKELKNYSDHPRRGKTAREIDTGLSAPLPESAEEVYGAPELHSTIRIGQALVKAKNKKPDLHQLVEDKLHSPNTGARVKTEVSKKVGVPTSKNVFRDLVSVEVSQDALTRQLEEQLQVRASVVRPPPQVQDSEPQLSDYLNPEDYVTSARVTTAKVYLPFSSVKPQTVKREDYLKLAEYFLGSSYRTGS</sequence>
<keyword evidence="8" id="KW-1185">Reference proteome</keyword>
<accession>A0AAN8ZZZ1</accession>
<feature type="compositionally biased region" description="Basic and acidic residues" evidence="5">
    <location>
        <begin position="12"/>
        <end position="22"/>
    </location>
</feature>
<evidence type="ECO:0000313" key="8">
    <source>
        <dbReference type="Proteomes" id="UP001381693"/>
    </source>
</evidence>
<evidence type="ECO:0000259" key="6">
    <source>
        <dbReference type="Pfam" id="PF15503"/>
    </source>
</evidence>
<comment type="caution">
    <text evidence="7">The sequence shown here is derived from an EMBL/GenBank/DDBJ whole genome shotgun (WGS) entry which is preliminary data.</text>
</comment>
<organism evidence="7 8">
    <name type="scientific">Halocaridina rubra</name>
    <name type="common">Hawaiian red shrimp</name>
    <dbReference type="NCBI Taxonomy" id="373956"/>
    <lineage>
        <taxon>Eukaryota</taxon>
        <taxon>Metazoa</taxon>
        <taxon>Ecdysozoa</taxon>
        <taxon>Arthropoda</taxon>
        <taxon>Crustacea</taxon>
        <taxon>Multicrustacea</taxon>
        <taxon>Malacostraca</taxon>
        <taxon>Eumalacostraca</taxon>
        <taxon>Eucarida</taxon>
        <taxon>Decapoda</taxon>
        <taxon>Pleocyemata</taxon>
        <taxon>Caridea</taxon>
        <taxon>Atyoidea</taxon>
        <taxon>Atyidae</taxon>
        <taxon>Halocaridina</taxon>
    </lineage>
</organism>
<dbReference type="Proteomes" id="UP001381693">
    <property type="component" value="Unassembled WGS sequence"/>
</dbReference>
<reference evidence="7 8" key="1">
    <citation type="submission" date="2023-11" db="EMBL/GenBank/DDBJ databases">
        <title>Halocaridina rubra genome assembly.</title>
        <authorList>
            <person name="Smith C."/>
        </authorList>
    </citation>
    <scope>NUCLEOTIDE SEQUENCE [LARGE SCALE GENOMIC DNA]</scope>
    <source>
        <strain evidence="7">EP-1</strain>
        <tissue evidence="7">Whole</tissue>
    </source>
</reference>
<dbReference type="GO" id="GO:0045724">
    <property type="term" value="P:positive regulation of cilium assembly"/>
    <property type="evidence" value="ECO:0007669"/>
    <property type="project" value="TreeGrafter"/>
</dbReference>
<evidence type="ECO:0000256" key="4">
    <source>
        <dbReference type="ARBA" id="ARBA00029452"/>
    </source>
</evidence>
<evidence type="ECO:0000256" key="5">
    <source>
        <dbReference type="SAM" id="MobiDB-lite"/>
    </source>
</evidence>
<comment type="subcellular location">
    <subcellularLocation>
        <location evidence="1">Cytoplasm</location>
        <location evidence="1">Cytoskeleton</location>
        <location evidence="1">Microtubule organizing center</location>
        <location evidence="1">Centrosome</location>
        <location evidence="1">Centriole</location>
    </subcellularLocation>
</comment>
<dbReference type="PANTHER" id="PTHR28625:SF1">
    <property type="entry name" value="PROTEIN PHOSPHATASE 1 REGULATORY SUBUNIT 35"/>
    <property type="match status" value="1"/>
</dbReference>
<proteinExistence type="inferred from homology"/>
<dbReference type="AlphaFoldDB" id="A0AAN8ZZZ1"/>
<name>A0AAN8ZZZ1_HALRR</name>
<evidence type="ECO:0000256" key="1">
    <source>
        <dbReference type="ARBA" id="ARBA00004114"/>
    </source>
</evidence>
<feature type="region of interest" description="Disordered" evidence="5">
    <location>
        <begin position="1"/>
        <end position="41"/>
    </location>
</feature>
<feature type="compositionally biased region" description="Basic residues" evidence="5">
    <location>
        <begin position="30"/>
        <end position="39"/>
    </location>
</feature>
<gene>
    <name evidence="7" type="ORF">SK128_027690</name>
</gene>
<dbReference type="PANTHER" id="PTHR28625">
    <property type="entry name" value="PROTEIN PHOSPHATASE 1 REGULATORY SUBUNIT 35"/>
    <property type="match status" value="1"/>
</dbReference>
<dbReference type="GO" id="GO:1903724">
    <property type="term" value="P:positive regulation of centriole elongation"/>
    <property type="evidence" value="ECO:0007669"/>
    <property type="project" value="TreeGrafter"/>
</dbReference>
<dbReference type="GO" id="GO:0019902">
    <property type="term" value="F:phosphatase binding"/>
    <property type="evidence" value="ECO:0007669"/>
    <property type="project" value="InterPro"/>
</dbReference>
<comment type="similarity">
    <text evidence="4">Belongs to the PPP1R35 family.</text>
</comment>
<feature type="domain" description="Protein phosphatase 1 regulatory subunit 35 C-terminal" evidence="6">
    <location>
        <begin position="98"/>
        <end position="212"/>
    </location>
</feature>
<evidence type="ECO:0000256" key="3">
    <source>
        <dbReference type="ARBA" id="ARBA00023212"/>
    </source>
</evidence>
<keyword evidence="2" id="KW-0963">Cytoplasm</keyword>
<protein>
    <recommendedName>
        <fullName evidence="6">Protein phosphatase 1 regulatory subunit 35 C-terminal domain-containing protein</fullName>
    </recommendedName>
</protein>
<evidence type="ECO:0000256" key="2">
    <source>
        <dbReference type="ARBA" id="ARBA00022490"/>
    </source>
</evidence>
<feature type="compositionally biased region" description="Polar residues" evidence="5">
    <location>
        <begin position="1"/>
        <end position="11"/>
    </location>
</feature>